<dbReference type="EMBL" id="BOOA01000009">
    <property type="protein sequence ID" value="GIH23368.1"/>
    <property type="molecule type" value="Genomic_DNA"/>
</dbReference>
<gene>
    <name evidence="1" type="ORF">Aph01nite_16780</name>
</gene>
<evidence type="ECO:0000313" key="2">
    <source>
        <dbReference type="Proteomes" id="UP000640052"/>
    </source>
</evidence>
<sequence length="78" mass="8029">MLASGPAGLAELAELAELTTAAAGGGSFTSTVVNSRQGWNRYIATATPAAATIQVTGWRSTDFTVVPSRSSSLATRLW</sequence>
<comment type="caution">
    <text evidence="1">The sequence shown here is derived from an EMBL/GenBank/DDBJ whole genome shotgun (WGS) entry which is preliminary data.</text>
</comment>
<organism evidence="1 2">
    <name type="scientific">Acrocarpospora phusangensis</name>
    <dbReference type="NCBI Taxonomy" id="1070424"/>
    <lineage>
        <taxon>Bacteria</taxon>
        <taxon>Bacillati</taxon>
        <taxon>Actinomycetota</taxon>
        <taxon>Actinomycetes</taxon>
        <taxon>Streptosporangiales</taxon>
        <taxon>Streptosporangiaceae</taxon>
        <taxon>Acrocarpospora</taxon>
    </lineage>
</organism>
<dbReference type="Proteomes" id="UP000640052">
    <property type="component" value="Unassembled WGS sequence"/>
</dbReference>
<proteinExistence type="predicted"/>
<protein>
    <submittedName>
        <fullName evidence="1">Uncharacterized protein</fullName>
    </submittedName>
</protein>
<reference evidence="1" key="1">
    <citation type="submission" date="2021-01" db="EMBL/GenBank/DDBJ databases">
        <title>Whole genome shotgun sequence of Acrocarpospora phusangensis NBRC 108782.</title>
        <authorList>
            <person name="Komaki H."/>
            <person name="Tamura T."/>
        </authorList>
    </citation>
    <scope>NUCLEOTIDE SEQUENCE</scope>
    <source>
        <strain evidence="1">NBRC 108782</strain>
    </source>
</reference>
<dbReference type="AlphaFoldDB" id="A0A919Q9L1"/>
<keyword evidence="2" id="KW-1185">Reference proteome</keyword>
<name>A0A919Q9L1_9ACTN</name>
<evidence type="ECO:0000313" key="1">
    <source>
        <dbReference type="EMBL" id="GIH23368.1"/>
    </source>
</evidence>
<accession>A0A919Q9L1</accession>